<proteinExistence type="predicted"/>
<evidence type="ECO:0000313" key="5">
    <source>
        <dbReference type="EMBL" id="CAB4223169.1"/>
    </source>
</evidence>
<protein>
    <submittedName>
        <fullName evidence="5">Peptidoglycan binding-like</fullName>
    </submittedName>
</protein>
<dbReference type="EMBL" id="LR796931">
    <property type="protein sequence ID" value="CAB4176747.1"/>
    <property type="molecule type" value="Genomic_DNA"/>
</dbReference>
<dbReference type="InterPro" id="IPR002477">
    <property type="entry name" value="Peptidoglycan-bd-like"/>
</dbReference>
<reference evidence="5" key="1">
    <citation type="submission" date="2020-05" db="EMBL/GenBank/DDBJ databases">
        <authorList>
            <person name="Chiriac C."/>
            <person name="Salcher M."/>
            <person name="Ghai R."/>
            <person name="Kavagutti S V."/>
        </authorList>
    </citation>
    <scope>NUCLEOTIDE SEQUENCE</scope>
</reference>
<evidence type="ECO:0000313" key="6">
    <source>
        <dbReference type="EMBL" id="CAB5220495.1"/>
    </source>
</evidence>
<evidence type="ECO:0000313" key="4">
    <source>
        <dbReference type="EMBL" id="CAB4191382.1"/>
    </source>
</evidence>
<dbReference type="EMBL" id="LR797169">
    <property type="protein sequence ID" value="CAB4191382.1"/>
    <property type="molecule type" value="Genomic_DNA"/>
</dbReference>
<dbReference type="InterPro" id="IPR036366">
    <property type="entry name" value="PGBDSf"/>
</dbReference>
<dbReference type="EMBL" id="LR797535">
    <property type="protein sequence ID" value="CAB4223169.1"/>
    <property type="molecule type" value="Genomic_DNA"/>
</dbReference>
<dbReference type="Pfam" id="PF01471">
    <property type="entry name" value="PG_binding_1"/>
    <property type="match status" value="1"/>
</dbReference>
<evidence type="ECO:0000313" key="3">
    <source>
        <dbReference type="EMBL" id="CAB4176747.1"/>
    </source>
</evidence>
<accession>A0A6J5T6D5</accession>
<feature type="domain" description="Peptidoglycan binding-like" evidence="1">
    <location>
        <begin position="197"/>
        <end position="233"/>
    </location>
</feature>
<dbReference type="Gene3D" id="1.10.101.10">
    <property type="entry name" value="PGBD-like superfamily/PGBD"/>
    <property type="match status" value="1"/>
</dbReference>
<evidence type="ECO:0000259" key="1">
    <source>
        <dbReference type="Pfam" id="PF01471"/>
    </source>
</evidence>
<evidence type="ECO:0000313" key="2">
    <source>
        <dbReference type="EMBL" id="CAB4145407.1"/>
    </source>
</evidence>
<sequence>MARKYTGWNQNATGKRRGTERFVQLLCQHFDGAICNNGTWAVRASRGSGNPSVHGTGRAADVSWRRMDSGKGFGNYKNALVVLDFLVDNAETLQIEELHDYYLAPHGRGWRCDRNAWKIYDKPTIGTPGGDWWHIEISEQYADDPAYYETAFKNIAAGTVPKIIVSPAISFKYPGEVVKVGSKGDSVKLIQAIVGAKADGDFGAKTSQAVKVWQKSKGVKADGVVDETCWQTMFG</sequence>
<dbReference type="InterPro" id="IPR036365">
    <property type="entry name" value="PGBD-like_sf"/>
</dbReference>
<dbReference type="EMBL" id="LR796453">
    <property type="protein sequence ID" value="CAB4145407.1"/>
    <property type="molecule type" value="Genomic_DNA"/>
</dbReference>
<gene>
    <name evidence="4" type="ORF">UFOVP1219_43</name>
    <name evidence="5" type="ORF">UFOVP1671_18</name>
    <name evidence="6" type="ORF">UFOVP358_15</name>
    <name evidence="2" type="ORF">UFOVP476_15</name>
    <name evidence="3" type="ORF">UFOVP986_60</name>
</gene>
<dbReference type="EMBL" id="LR798290">
    <property type="protein sequence ID" value="CAB5220495.1"/>
    <property type="molecule type" value="Genomic_DNA"/>
</dbReference>
<organism evidence="5">
    <name type="scientific">uncultured Caudovirales phage</name>
    <dbReference type="NCBI Taxonomy" id="2100421"/>
    <lineage>
        <taxon>Viruses</taxon>
        <taxon>Duplodnaviria</taxon>
        <taxon>Heunggongvirae</taxon>
        <taxon>Uroviricota</taxon>
        <taxon>Caudoviricetes</taxon>
        <taxon>Peduoviridae</taxon>
        <taxon>Maltschvirus</taxon>
        <taxon>Maltschvirus maltsch</taxon>
    </lineage>
</organism>
<dbReference type="SUPFAM" id="SSF47090">
    <property type="entry name" value="PGBD-like"/>
    <property type="match status" value="1"/>
</dbReference>
<name>A0A6J5T6D5_9CAUD</name>